<dbReference type="InterPro" id="IPR010982">
    <property type="entry name" value="Lambda_DNA-bd_dom_sf"/>
</dbReference>
<protein>
    <submittedName>
        <fullName evidence="5">Transcriptional regulator, LacI family</fullName>
    </submittedName>
</protein>
<dbReference type="PANTHER" id="PTHR30146">
    <property type="entry name" value="LACI-RELATED TRANSCRIPTIONAL REPRESSOR"/>
    <property type="match status" value="1"/>
</dbReference>
<dbReference type="Pfam" id="PF13377">
    <property type="entry name" value="Peripla_BP_3"/>
    <property type="match status" value="1"/>
</dbReference>
<dbReference type="InterPro" id="IPR028082">
    <property type="entry name" value="Peripla_BP_I"/>
</dbReference>
<dbReference type="GO" id="GO:0003700">
    <property type="term" value="F:DNA-binding transcription factor activity"/>
    <property type="evidence" value="ECO:0007669"/>
    <property type="project" value="TreeGrafter"/>
</dbReference>
<sequence>MASSKYTVRDLARDAGVSIATVSRYINQDYASMSESTRKKLDELAEKNGYVNAKMKTPANIAVVIPDITDPFFAQIVEAVEKCSETYNYNVQLCLSQESFEREKQYIKKLIQQNVQGIVYMSTVNEEKNCYDMLKDAGKPFVVLDSYLSEYNVPALVFSNGVWGMYEATKHLIENGHTQIAYISGLRFHMFEHYRYQGYVNALLDSGLAVNPNLVKFVGFGMLDGVKCFRELMESKNKFTAVICENDVLAMGVYKVCAQMGLGIPEDLSIIGYNNTILSECAQPAMTSVDQHVDDMIQTAVDLLMKQIHNEPITDKIIRIAPSLVKRDSVKKIN</sequence>
<keyword evidence="6" id="KW-1185">Reference proteome</keyword>
<dbReference type="InterPro" id="IPR000843">
    <property type="entry name" value="HTH_LacI"/>
</dbReference>
<dbReference type="STRING" id="1122155.SAMN02745158_01092"/>
<dbReference type="PANTHER" id="PTHR30146:SF109">
    <property type="entry name" value="HTH-TYPE TRANSCRIPTIONAL REGULATOR GALS"/>
    <property type="match status" value="1"/>
</dbReference>
<name>A0A1M4V2T8_9CLOT</name>
<accession>A0A1M4V2T8</accession>
<dbReference type="GO" id="GO:0000976">
    <property type="term" value="F:transcription cis-regulatory region binding"/>
    <property type="evidence" value="ECO:0007669"/>
    <property type="project" value="TreeGrafter"/>
</dbReference>
<dbReference type="Gene3D" id="3.40.50.2300">
    <property type="match status" value="2"/>
</dbReference>
<dbReference type="SUPFAM" id="SSF53822">
    <property type="entry name" value="Periplasmic binding protein-like I"/>
    <property type="match status" value="1"/>
</dbReference>
<organism evidence="5 6">
    <name type="scientific">Lactonifactor longoviformis DSM 17459</name>
    <dbReference type="NCBI Taxonomy" id="1122155"/>
    <lineage>
        <taxon>Bacteria</taxon>
        <taxon>Bacillati</taxon>
        <taxon>Bacillota</taxon>
        <taxon>Clostridia</taxon>
        <taxon>Eubacteriales</taxon>
        <taxon>Clostridiaceae</taxon>
        <taxon>Lactonifactor</taxon>
    </lineage>
</organism>
<evidence type="ECO:0000256" key="3">
    <source>
        <dbReference type="ARBA" id="ARBA00023163"/>
    </source>
</evidence>
<dbReference type="PROSITE" id="PS00356">
    <property type="entry name" value="HTH_LACI_1"/>
    <property type="match status" value="1"/>
</dbReference>
<evidence type="ECO:0000256" key="2">
    <source>
        <dbReference type="ARBA" id="ARBA00023125"/>
    </source>
</evidence>
<dbReference type="AlphaFoldDB" id="A0A1M4V2T8"/>
<dbReference type="Gene3D" id="1.10.260.40">
    <property type="entry name" value="lambda repressor-like DNA-binding domains"/>
    <property type="match status" value="1"/>
</dbReference>
<dbReference type="CDD" id="cd19976">
    <property type="entry name" value="PBP1_DegA_Like"/>
    <property type="match status" value="1"/>
</dbReference>
<evidence type="ECO:0000313" key="6">
    <source>
        <dbReference type="Proteomes" id="UP000184245"/>
    </source>
</evidence>
<keyword evidence="2" id="KW-0238">DNA-binding</keyword>
<evidence type="ECO:0000313" key="5">
    <source>
        <dbReference type="EMBL" id="SHE63193.1"/>
    </source>
</evidence>
<keyword evidence="1" id="KW-0805">Transcription regulation</keyword>
<evidence type="ECO:0000256" key="1">
    <source>
        <dbReference type="ARBA" id="ARBA00023015"/>
    </source>
</evidence>
<dbReference type="PRINTS" id="PR00036">
    <property type="entry name" value="HTHLACI"/>
</dbReference>
<evidence type="ECO:0000259" key="4">
    <source>
        <dbReference type="PROSITE" id="PS50932"/>
    </source>
</evidence>
<gene>
    <name evidence="5" type="ORF">SAMN02745158_01092</name>
</gene>
<dbReference type="RefSeq" id="WP_072849658.1">
    <property type="nucleotide sequence ID" value="NZ_FQVI01000003.1"/>
</dbReference>
<reference evidence="5 6" key="1">
    <citation type="submission" date="2016-11" db="EMBL/GenBank/DDBJ databases">
        <authorList>
            <person name="Jaros S."/>
            <person name="Januszkiewicz K."/>
            <person name="Wedrychowicz H."/>
        </authorList>
    </citation>
    <scope>NUCLEOTIDE SEQUENCE [LARGE SCALE GENOMIC DNA]</scope>
    <source>
        <strain evidence="5 6">DSM 17459</strain>
    </source>
</reference>
<dbReference type="SUPFAM" id="SSF47413">
    <property type="entry name" value="lambda repressor-like DNA-binding domains"/>
    <property type="match status" value="1"/>
</dbReference>
<proteinExistence type="predicted"/>
<feature type="domain" description="HTH lacI-type" evidence="4">
    <location>
        <begin position="6"/>
        <end position="51"/>
    </location>
</feature>
<keyword evidence="3" id="KW-0804">Transcription</keyword>
<dbReference type="InterPro" id="IPR046335">
    <property type="entry name" value="LacI/GalR-like_sensor"/>
</dbReference>
<dbReference type="SMART" id="SM00354">
    <property type="entry name" value="HTH_LACI"/>
    <property type="match status" value="1"/>
</dbReference>
<dbReference type="OrthoDB" id="369222at2"/>
<dbReference type="CDD" id="cd01392">
    <property type="entry name" value="HTH_LacI"/>
    <property type="match status" value="1"/>
</dbReference>
<dbReference type="PROSITE" id="PS50932">
    <property type="entry name" value="HTH_LACI_2"/>
    <property type="match status" value="1"/>
</dbReference>
<dbReference type="Pfam" id="PF00356">
    <property type="entry name" value="LacI"/>
    <property type="match status" value="1"/>
</dbReference>
<dbReference type="EMBL" id="FQVI01000003">
    <property type="protein sequence ID" value="SHE63193.1"/>
    <property type="molecule type" value="Genomic_DNA"/>
</dbReference>
<dbReference type="Proteomes" id="UP000184245">
    <property type="component" value="Unassembled WGS sequence"/>
</dbReference>